<dbReference type="Proteomes" id="UP001217754">
    <property type="component" value="Chromosome 5"/>
</dbReference>
<dbReference type="InterPro" id="IPR013922">
    <property type="entry name" value="Cyclin_PHO80-like"/>
</dbReference>
<reference evidence="2" key="1">
    <citation type="submission" date="2023-03" db="EMBL/GenBank/DDBJ databases">
        <title>Mating type loci evolution in Malassezia.</title>
        <authorList>
            <person name="Coelho M.A."/>
        </authorList>
    </citation>
    <scope>NUCLEOTIDE SEQUENCE</scope>
    <source>
        <strain evidence="2">CBS 9431</strain>
    </source>
</reference>
<dbReference type="Gene3D" id="1.10.472.10">
    <property type="entry name" value="Cyclin-like"/>
    <property type="match status" value="1"/>
</dbReference>
<dbReference type="Pfam" id="PF08613">
    <property type="entry name" value="Cyclin"/>
    <property type="match status" value="1"/>
</dbReference>
<feature type="compositionally biased region" description="Basic residues" evidence="1">
    <location>
        <begin position="260"/>
        <end position="269"/>
    </location>
</feature>
<dbReference type="GO" id="GO:0005634">
    <property type="term" value="C:nucleus"/>
    <property type="evidence" value="ECO:0007669"/>
    <property type="project" value="TreeGrafter"/>
</dbReference>
<dbReference type="GO" id="GO:0000307">
    <property type="term" value="C:cyclin-dependent protein kinase holoenzyme complex"/>
    <property type="evidence" value="ECO:0007669"/>
    <property type="project" value="TreeGrafter"/>
</dbReference>
<dbReference type="PANTHER" id="PTHR15615:SF27">
    <property type="entry name" value="PHO85 CYCLIN CLG1"/>
    <property type="match status" value="1"/>
</dbReference>
<dbReference type="GO" id="GO:0016538">
    <property type="term" value="F:cyclin-dependent protein serine/threonine kinase regulator activity"/>
    <property type="evidence" value="ECO:0007669"/>
    <property type="project" value="TreeGrafter"/>
</dbReference>
<name>A0AAF0EZG6_9BASI</name>
<accession>A0AAF0EZG6</accession>
<dbReference type="RefSeq" id="XP_060122747.1">
    <property type="nucleotide sequence ID" value="XM_060266764.1"/>
</dbReference>
<dbReference type="AlphaFoldDB" id="A0AAF0EZG6"/>
<sequence>MHQAPMAHAPSAQGMYAGWHAPPAYPYAPQPVWGAPPSWGAHDAHAAYAAHAYAANVHAQMHQGHYGAAAPSYGPSAPVDAFSHEALPEEAAERTPEVLERPPTPPPEATAVPLAAFGAEAIWRASTALVSLGQQTTRGDDEGRSMSMQRTTSSPESRVSTPLRSPDDSPSSSVCSSEPFSPSRAHVSSLSSLPSTPSLSCPTPERDGELNASLDALRLDEAQQGKQSTALHRLVRAMGQNSQTFPSLSSAPETSDKQKSVQRRPRTPNKHAALGNEVSPAFRHFTHQVLAQTLLTPTALILALYYVQLLPAAIGSDAETALGLLAQPASTTPFKLLTLGLMLANKFLDDNTFLNKTWHEVTGIPLAELNKMESYFLCRTQFHLSLSDAAWHQHLTRLNEAELASEEERSDRALLLETLEKLLAEARVA</sequence>
<evidence type="ECO:0000256" key="1">
    <source>
        <dbReference type="SAM" id="MobiDB-lite"/>
    </source>
</evidence>
<feature type="region of interest" description="Disordered" evidence="1">
    <location>
        <begin position="89"/>
        <end position="108"/>
    </location>
</feature>
<protein>
    <submittedName>
        <fullName evidence="2">Uncharacterized protein</fullName>
    </submittedName>
</protein>
<feature type="compositionally biased region" description="Low complexity" evidence="1">
    <location>
        <begin position="160"/>
        <end position="203"/>
    </location>
</feature>
<feature type="compositionally biased region" description="Basic and acidic residues" evidence="1">
    <location>
        <begin position="89"/>
        <end position="100"/>
    </location>
</feature>
<dbReference type="CDD" id="cd20557">
    <property type="entry name" value="CYCLIN_ScPCL1-like"/>
    <property type="match status" value="1"/>
</dbReference>
<evidence type="ECO:0000313" key="3">
    <source>
        <dbReference type="Proteomes" id="UP001217754"/>
    </source>
</evidence>
<dbReference type="GO" id="GO:0019901">
    <property type="term" value="F:protein kinase binding"/>
    <property type="evidence" value="ECO:0007669"/>
    <property type="project" value="InterPro"/>
</dbReference>
<feature type="compositionally biased region" description="Polar residues" evidence="1">
    <location>
        <begin position="241"/>
        <end position="253"/>
    </location>
</feature>
<dbReference type="EMBL" id="CP119962">
    <property type="protein sequence ID" value="WFD39850.1"/>
    <property type="molecule type" value="Genomic_DNA"/>
</dbReference>
<evidence type="ECO:0000313" key="2">
    <source>
        <dbReference type="EMBL" id="WFD39850.1"/>
    </source>
</evidence>
<feature type="compositionally biased region" description="Polar residues" evidence="1">
    <location>
        <begin position="146"/>
        <end position="159"/>
    </location>
</feature>
<dbReference type="GeneID" id="85226482"/>
<feature type="region of interest" description="Disordered" evidence="1">
    <location>
        <begin position="241"/>
        <end position="273"/>
    </location>
</feature>
<organism evidence="2 3">
    <name type="scientific">Malassezia japonica</name>
    <dbReference type="NCBI Taxonomy" id="223818"/>
    <lineage>
        <taxon>Eukaryota</taxon>
        <taxon>Fungi</taxon>
        <taxon>Dikarya</taxon>
        <taxon>Basidiomycota</taxon>
        <taxon>Ustilaginomycotina</taxon>
        <taxon>Malasseziomycetes</taxon>
        <taxon>Malasseziales</taxon>
        <taxon>Malasseziaceae</taxon>
        <taxon>Malassezia</taxon>
    </lineage>
</organism>
<feature type="region of interest" description="Disordered" evidence="1">
    <location>
        <begin position="133"/>
        <end position="209"/>
    </location>
</feature>
<gene>
    <name evidence="2" type="ORF">MJAP1_002831</name>
</gene>
<keyword evidence="3" id="KW-1185">Reference proteome</keyword>
<dbReference type="PANTHER" id="PTHR15615">
    <property type="match status" value="1"/>
</dbReference>
<proteinExistence type="predicted"/>